<evidence type="ECO:0000313" key="1">
    <source>
        <dbReference type="EMBL" id="CAE6753844.1"/>
    </source>
</evidence>
<evidence type="ECO:0000313" key="2">
    <source>
        <dbReference type="Proteomes" id="UP000673821"/>
    </source>
</evidence>
<reference evidence="1 2" key="1">
    <citation type="submission" date="2021-02" db="EMBL/GenBank/DDBJ databases">
        <authorList>
            <person name="Vanwijnsberghe S."/>
        </authorList>
    </citation>
    <scope>NUCLEOTIDE SEQUENCE [LARGE SCALE GENOMIC DNA]</scope>
    <source>
        <strain evidence="1 2">R-69776</strain>
    </source>
</reference>
<comment type="caution">
    <text evidence="1">The sequence shown here is derived from an EMBL/GenBank/DDBJ whole genome shotgun (WGS) entry which is preliminary data.</text>
</comment>
<dbReference type="Proteomes" id="UP000673821">
    <property type="component" value="Unassembled WGS sequence"/>
</dbReference>
<gene>
    <name evidence="1" type="ORF">R69776_03051</name>
</gene>
<keyword evidence="2" id="KW-1185">Reference proteome</keyword>
<accession>A0ABN7LJD3</accession>
<sequence>MNALSTKVPSCALTTAGARSAAKESRETPLTAYASSLKGPVAMLAGNVLDRSDVTSIAILGYN</sequence>
<organism evidence="1 2">
    <name type="scientific">Paraburkholderia nemoris</name>
    <dbReference type="NCBI Taxonomy" id="2793076"/>
    <lineage>
        <taxon>Bacteria</taxon>
        <taxon>Pseudomonadati</taxon>
        <taxon>Pseudomonadota</taxon>
        <taxon>Betaproteobacteria</taxon>
        <taxon>Burkholderiales</taxon>
        <taxon>Burkholderiaceae</taxon>
        <taxon>Paraburkholderia</taxon>
    </lineage>
</organism>
<name>A0ABN7LJD3_9BURK</name>
<proteinExistence type="predicted"/>
<dbReference type="EMBL" id="CAJNBH010000008">
    <property type="protein sequence ID" value="CAE6753844.1"/>
    <property type="molecule type" value="Genomic_DNA"/>
</dbReference>
<protein>
    <submittedName>
        <fullName evidence="1">Uncharacterized protein</fullName>
    </submittedName>
</protein>